<dbReference type="OrthoDB" id="5324651at2759"/>
<keyword evidence="4" id="KW-1185">Reference proteome</keyword>
<evidence type="ECO:0000313" key="3">
    <source>
        <dbReference type="EMBL" id="KAH7246378.1"/>
    </source>
</evidence>
<evidence type="ECO:0000256" key="2">
    <source>
        <dbReference type="SAM" id="Phobius"/>
    </source>
</evidence>
<name>A0A8K0RYI9_9HYPO</name>
<dbReference type="EMBL" id="JAGPXF010000004">
    <property type="protein sequence ID" value="KAH7246378.1"/>
    <property type="molecule type" value="Genomic_DNA"/>
</dbReference>
<feature type="transmembrane region" description="Helical" evidence="2">
    <location>
        <begin position="501"/>
        <end position="519"/>
    </location>
</feature>
<feature type="region of interest" description="Disordered" evidence="1">
    <location>
        <begin position="48"/>
        <end position="78"/>
    </location>
</feature>
<dbReference type="Proteomes" id="UP000813427">
    <property type="component" value="Unassembled WGS sequence"/>
</dbReference>
<feature type="transmembrane region" description="Helical" evidence="2">
    <location>
        <begin position="432"/>
        <end position="453"/>
    </location>
</feature>
<feature type="compositionally biased region" description="Polar residues" evidence="1">
    <location>
        <begin position="1"/>
        <end position="11"/>
    </location>
</feature>
<feature type="region of interest" description="Disordered" evidence="1">
    <location>
        <begin position="136"/>
        <end position="163"/>
    </location>
</feature>
<feature type="compositionally biased region" description="Low complexity" evidence="1">
    <location>
        <begin position="50"/>
        <end position="72"/>
    </location>
</feature>
<comment type="caution">
    <text evidence="3">The sequence shown here is derived from an EMBL/GenBank/DDBJ whole genome shotgun (WGS) entry which is preliminary data.</text>
</comment>
<proteinExistence type="predicted"/>
<protein>
    <submittedName>
        <fullName evidence="3">Uncharacterized protein</fullName>
    </submittedName>
</protein>
<feature type="compositionally biased region" description="Low complexity" evidence="1">
    <location>
        <begin position="149"/>
        <end position="163"/>
    </location>
</feature>
<dbReference type="AlphaFoldDB" id="A0A8K0RYI9"/>
<reference evidence="3" key="1">
    <citation type="journal article" date="2021" name="Nat. Commun.">
        <title>Genetic determinants of endophytism in the Arabidopsis root mycobiome.</title>
        <authorList>
            <person name="Mesny F."/>
            <person name="Miyauchi S."/>
            <person name="Thiergart T."/>
            <person name="Pickel B."/>
            <person name="Atanasova L."/>
            <person name="Karlsson M."/>
            <person name="Huettel B."/>
            <person name="Barry K.W."/>
            <person name="Haridas S."/>
            <person name="Chen C."/>
            <person name="Bauer D."/>
            <person name="Andreopoulos W."/>
            <person name="Pangilinan J."/>
            <person name="LaButti K."/>
            <person name="Riley R."/>
            <person name="Lipzen A."/>
            <person name="Clum A."/>
            <person name="Drula E."/>
            <person name="Henrissat B."/>
            <person name="Kohler A."/>
            <person name="Grigoriev I.V."/>
            <person name="Martin F.M."/>
            <person name="Hacquard S."/>
        </authorList>
    </citation>
    <scope>NUCLEOTIDE SEQUENCE</scope>
    <source>
        <strain evidence="3">MPI-SDFR-AT-0068</strain>
    </source>
</reference>
<organism evidence="3 4">
    <name type="scientific">Fusarium tricinctum</name>
    <dbReference type="NCBI Taxonomy" id="61284"/>
    <lineage>
        <taxon>Eukaryota</taxon>
        <taxon>Fungi</taxon>
        <taxon>Dikarya</taxon>
        <taxon>Ascomycota</taxon>
        <taxon>Pezizomycotina</taxon>
        <taxon>Sordariomycetes</taxon>
        <taxon>Hypocreomycetidae</taxon>
        <taxon>Hypocreales</taxon>
        <taxon>Nectriaceae</taxon>
        <taxon>Fusarium</taxon>
        <taxon>Fusarium tricinctum species complex</taxon>
    </lineage>
</organism>
<keyword evidence="2" id="KW-1133">Transmembrane helix</keyword>
<feature type="region of interest" description="Disordered" evidence="1">
    <location>
        <begin position="1"/>
        <end position="21"/>
    </location>
</feature>
<keyword evidence="2" id="KW-0812">Transmembrane</keyword>
<keyword evidence="2" id="KW-0472">Membrane</keyword>
<feature type="region of interest" description="Disordered" evidence="1">
    <location>
        <begin position="101"/>
        <end position="124"/>
    </location>
</feature>
<accession>A0A8K0RYI9</accession>
<sequence length="520" mass="58796">MYSKAHTSFQGQEDYHTDSSSVGFSTECELFWRTGHRQQMKNFDTCRTMRPSQQNYSSPSYSNQRSRPGGRSQRPRFTQRKLSWSEFLTLYLRIKNQFKLSSSTSPSRPSSSSSSSCAPITSESDSGISIAASTSVPWRNSKVPPPSRPLSSSSFSSITTGSDSRMSIATNASIPWRNTNMPQKSIENRVPVDKAYPSLRTQNLILSRMQNILEYACFRFAEKSMPDILQSNGWTCPEAGELSIWVYHFYEKCKLRQLEEMNRLRGSQVSLAVLFNSIKEIRHDAVHRNPLDTNYLSLQMSHAVTFCQVLGVSDALKKLQSIQLCAETQIRKLGIITEVNIKFGDVSARGGLDVESRTLEETQETFENRRAAACKILDKLLLDPKTIDFSPQEEEEAPTLGLTTIMNATDITPITEVAPKERPELSEVASKFFFNSILMMNFFISGFVDVLASGRSGMEKTGIKVLKAVFSCTIYSLWLFIFIRLIAEISNDLLEYWMSHMVQWVGLCISVYAFCLWMAS</sequence>
<evidence type="ECO:0000256" key="1">
    <source>
        <dbReference type="SAM" id="MobiDB-lite"/>
    </source>
</evidence>
<gene>
    <name evidence="3" type="ORF">BKA59DRAFT_528214</name>
</gene>
<feature type="transmembrane region" description="Helical" evidence="2">
    <location>
        <begin position="465"/>
        <end position="486"/>
    </location>
</feature>
<evidence type="ECO:0000313" key="4">
    <source>
        <dbReference type="Proteomes" id="UP000813427"/>
    </source>
</evidence>